<dbReference type="Proteomes" id="UP000199211">
    <property type="component" value="Unassembled WGS sequence"/>
</dbReference>
<accession>A0ABY1FQ66</accession>
<feature type="transmembrane region" description="Helical" evidence="1">
    <location>
        <begin position="85"/>
        <end position="102"/>
    </location>
</feature>
<keyword evidence="1" id="KW-0812">Transmembrane</keyword>
<organism evidence="2 3">
    <name type="scientific">Marinobacter salarius</name>
    <dbReference type="NCBI Taxonomy" id="1420917"/>
    <lineage>
        <taxon>Bacteria</taxon>
        <taxon>Pseudomonadati</taxon>
        <taxon>Pseudomonadota</taxon>
        <taxon>Gammaproteobacteria</taxon>
        <taxon>Pseudomonadales</taxon>
        <taxon>Marinobacteraceae</taxon>
        <taxon>Marinobacter</taxon>
    </lineage>
</organism>
<gene>
    <name evidence="2" type="ORF">SAMN04487868_111135</name>
</gene>
<evidence type="ECO:0000256" key="1">
    <source>
        <dbReference type="SAM" id="Phobius"/>
    </source>
</evidence>
<protein>
    <submittedName>
        <fullName evidence="2">Uncharacterized protein</fullName>
    </submittedName>
</protein>
<dbReference type="EMBL" id="FOTV01000011">
    <property type="protein sequence ID" value="SFL83202.1"/>
    <property type="molecule type" value="Genomic_DNA"/>
</dbReference>
<comment type="caution">
    <text evidence="2">The sequence shown here is derived from an EMBL/GenBank/DDBJ whole genome shotgun (WGS) entry which is preliminary data.</text>
</comment>
<feature type="transmembrane region" description="Helical" evidence="1">
    <location>
        <begin position="156"/>
        <end position="182"/>
    </location>
</feature>
<dbReference type="RefSeq" id="WP_091643018.1">
    <property type="nucleotide sequence ID" value="NZ_FOTV01000011.1"/>
</dbReference>
<evidence type="ECO:0000313" key="3">
    <source>
        <dbReference type="Proteomes" id="UP000199211"/>
    </source>
</evidence>
<proteinExistence type="predicted"/>
<feature type="transmembrane region" description="Helical" evidence="1">
    <location>
        <begin position="17"/>
        <end position="36"/>
    </location>
</feature>
<name>A0ABY1FQ66_9GAMM</name>
<keyword evidence="1" id="KW-1133">Transmembrane helix</keyword>
<keyword evidence="3" id="KW-1185">Reference proteome</keyword>
<sequence>MAQSRLESALLELLKRFMLLVIGSSLLSNAFYIYGLSYYEGFIERLGFEYYLFPIAWNDALLWTYTASRDLGEDSIVALGKTSPYIFLSLLPAFYFIARLWMHLSSSKAPGGSGRRQRAFNYKLAKKIHRVREDRVWIYRTLYVPLRWFLMKEQSFIAFFASYFFMVFLLFIPMFVIVWVYFPLFGFNHGEASAEKRLKYYEESLCGGESSYWNKCLHFSAEHLSAYEGSDDVTGRVALKNGDLLGVMSLDGPIVLTMPEEFFYKAEENVCYNGGCDDK</sequence>
<reference evidence="2 3" key="1">
    <citation type="submission" date="2016-10" db="EMBL/GenBank/DDBJ databases">
        <authorList>
            <person name="Varghese N."/>
            <person name="Submissions S."/>
        </authorList>
    </citation>
    <scope>NUCLEOTIDE SEQUENCE [LARGE SCALE GENOMIC DNA]</scope>
    <source>
        <strain evidence="2 3">DSM 26291</strain>
    </source>
</reference>
<keyword evidence="1" id="KW-0472">Membrane</keyword>
<evidence type="ECO:0000313" key="2">
    <source>
        <dbReference type="EMBL" id="SFL83202.1"/>
    </source>
</evidence>